<dbReference type="RefSeq" id="WP_155036701.1">
    <property type="nucleotide sequence ID" value="NZ_JAYMMG010000025.1"/>
</dbReference>
<name>A0A7K1GPA4_9FLAO</name>
<evidence type="ECO:0000313" key="2">
    <source>
        <dbReference type="Proteomes" id="UP000488936"/>
    </source>
</evidence>
<dbReference type="InterPro" id="IPR046271">
    <property type="entry name" value="DUF6304"/>
</dbReference>
<dbReference type="EMBL" id="WMJY01000037">
    <property type="protein sequence ID" value="MTH30725.1"/>
    <property type="molecule type" value="Genomic_DNA"/>
</dbReference>
<gene>
    <name evidence="1" type="ORF">GJV77_12585</name>
</gene>
<sequence length="222" mass="24930">MKTYQGLYKHNGVIIPIKLCNNGKELSVEIEGRLFVGSEFTDLTYHGDLFDLDSSIFTLTDDGYSALCYCQIELFIPQVLSVENGNNKIVDLCLCTTIGAFDFEKSTITEEAIVLSLSLNEETYIGKGDTIEVAFDQLTMRLPKGETFVNCYGCLYGDYSVYGNSAFGTMLCFKHVKSEYQAVRGKDEYMDLCEDYSDKLEVVQEIHCCESFVMRGCGGAYR</sequence>
<accession>A0A7K1GPA4</accession>
<proteinExistence type="predicted"/>
<reference evidence="1 2" key="1">
    <citation type="journal article" date="2006" name="Int. J. Syst. Evol. Microbiol.">
        <title>Myroides pelagicus sp. nov., isolated from seawater in Thailand.</title>
        <authorList>
            <person name="Yoon J."/>
            <person name="Maneerat S."/>
            <person name="Kawai F."/>
            <person name="Yokota A."/>
        </authorList>
    </citation>
    <scope>NUCLEOTIDE SEQUENCE [LARGE SCALE GENOMIC DNA]</scope>
    <source>
        <strain evidence="1 2">SM1T</strain>
    </source>
</reference>
<comment type="caution">
    <text evidence="1">The sequence shown here is derived from an EMBL/GenBank/DDBJ whole genome shotgun (WGS) entry which is preliminary data.</text>
</comment>
<dbReference type="OrthoDB" id="653307at2"/>
<keyword evidence="2" id="KW-1185">Reference proteome</keyword>
<dbReference type="AlphaFoldDB" id="A0A7K1GPA4"/>
<dbReference type="Proteomes" id="UP000488936">
    <property type="component" value="Unassembled WGS sequence"/>
</dbReference>
<dbReference type="Pfam" id="PF19822">
    <property type="entry name" value="DUF6304"/>
    <property type="match status" value="1"/>
</dbReference>
<evidence type="ECO:0000313" key="1">
    <source>
        <dbReference type="EMBL" id="MTH30725.1"/>
    </source>
</evidence>
<organism evidence="1 2">
    <name type="scientific">Myroides pelagicus</name>
    <dbReference type="NCBI Taxonomy" id="270914"/>
    <lineage>
        <taxon>Bacteria</taxon>
        <taxon>Pseudomonadati</taxon>
        <taxon>Bacteroidota</taxon>
        <taxon>Flavobacteriia</taxon>
        <taxon>Flavobacteriales</taxon>
        <taxon>Flavobacteriaceae</taxon>
        <taxon>Myroides</taxon>
    </lineage>
</organism>
<protein>
    <submittedName>
        <fullName evidence="1">Uncharacterized protein</fullName>
    </submittedName>
</protein>